<feature type="compositionally biased region" description="Gly residues" evidence="2">
    <location>
        <begin position="43"/>
        <end position="55"/>
    </location>
</feature>
<accession>A0ABQ1N0J1</accession>
<dbReference type="PROSITE" id="PS51782">
    <property type="entry name" value="LYSM"/>
    <property type="match status" value="1"/>
</dbReference>
<dbReference type="CDD" id="cd00118">
    <property type="entry name" value="LysM"/>
    <property type="match status" value="1"/>
</dbReference>
<evidence type="ECO:0000256" key="1">
    <source>
        <dbReference type="ARBA" id="ARBA00022729"/>
    </source>
</evidence>
<dbReference type="Proteomes" id="UP000602004">
    <property type="component" value="Unassembled WGS sequence"/>
</dbReference>
<keyword evidence="1" id="KW-0732">Signal</keyword>
<feature type="region of interest" description="Disordered" evidence="2">
    <location>
        <begin position="28"/>
        <end position="76"/>
    </location>
</feature>
<feature type="domain" description="LysM" evidence="3">
    <location>
        <begin position="346"/>
        <end position="393"/>
    </location>
</feature>
<dbReference type="EMBL" id="BMHL01000007">
    <property type="protein sequence ID" value="GGC50246.1"/>
    <property type="molecule type" value="Genomic_DNA"/>
</dbReference>
<dbReference type="SMART" id="SM00062">
    <property type="entry name" value="PBPb"/>
    <property type="match status" value="1"/>
</dbReference>
<dbReference type="InterPro" id="IPR001638">
    <property type="entry name" value="Solute-binding_3/MltF_N"/>
</dbReference>
<organism evidence="4 5">
    <name type="scientific">Paraburkholderia caffeinilytica</name>
    <dbReference type="NCBI Taxonomy" id="1761016"/>
    <lineage>
        <taxon>Bacteria</taxon>
        <taxon>Pseudomonadati</taxon>
        <taxon>Pseudomonadota</taxon>
        <taxon>Betaproteobacteria</taxon>
        <taxon>Burkholderiales</taxon>
        <taxon>Burkholderiaceae</taxon>
        <taxon>Paraburkholderia</taxon>
    </lineage>
</organism>
<dbReference type="PANTHER" id="PTHR35936:SF19">
    <property type="entry name" value="AMINO-ACID-BINDING PROTEIN YXEM-RELATED"/>
    <property type="match status" value="1"/>
</dbReference>
<dbReference type="Pfam" id="PF00497">
    <property type="entry name" value="SBP_bac_3"/>
    <property type="match status" value="1"/>
</dbReference>
<gene>
    <name evidence="4" type="ORF">GCM10011400_42020</name>
</gene>
<dbReference type="PANTHER" id="PTHR35936">
    <property type="entry name" value="MEMBRANE-BOUND LYTIC MUREIN TRANSGLYCOSYLASE F"/>
    <property type="match status" value="1"/>
</dbReference>
<dbReference type="SUPFAM" id="SSF53850">
    <property type="entry name" value="Periplasmic binding protein-like II"/>
    <property type="match status" value="1"/>
</dbReference>
<sequence>MKKILASVLFLILLAAGWYIHEGGLKNPLNTGQSADKDTVAVSGGGNGGVNGGVNGIDTGNPGNADKTPAPSNPDGFVPNKDTLKSILSNGVVRVSVENPSRPFYSEDNGKPQGFNVDFANLLFAQKEFTSGDHPTIAVDTHHGVDTYPAVPDQLTKTDKQGNTVVDVAMDGLTFPDNTPSGVVYSIPYVEDFGYSLIVAKGSPVRSAADLAGKTLGVLQGDPDVKAFVQKAFPNSKIVELSDASIEGQRSWMSHFLDEHQVDAIVYDYPFGVSEIKGTDLTFAVTKLDGSNLAYKIGVRKEDSALLIYLNSAIAKVKQSPAYLDLLRKYFISDQVLTTAATGGEKTYVVRSGDTLNAIAASQLGSGARFVEVQKRNNLPNPNLILIGQHLIIPVR</sequence>
<name>A0ABQ1N0J1_9BURK</name>
<evidence type="ECO:0000313" key="5">
    <source>
        <dbReference type="Proteomes" id="UP000602004"/>
    </source>
</evidence>
<dbReference type="SUPFAM" id="SSF54106">
    <property type="entry name" value="LysM domain"/>
    <property type="match status" value="1"/>
</dbReference>
<keyword evidence="5" id="KW-1185">Reference proteome</keyword>
<reference evidence="5" key="1">
    <citation type="journal article" date="2019" name="Int. J. Syst. Evol. Microbiol.">
        <title>The Global Catalogue of Microorganisms (GCM) 10K type strain sequencing project: providing services to taxonomists for standard genome sequencing and annotation.</title>
        <authorList>
            <consortium name="The Broad Institute Genomics Platform"/>
            <consortium name="The Broad Institute Genome Sequencing Center for Infectious Disease"/>
            <person name="Wu L."/>
            <person name="Ma J."/>
        </authorList>
    </citation>
    <scope>NUCLEOTIDE SEQUENCE [LARGE SCALE GENOMIC DNA]</scope>
    <source>
        <strain evidence="5">CGMCC 1.15103</strain>
    </source>
</reference>
<dbReference type="Gene3D" id="3.10.350.10">
    <property type="entry name" value="LysM domain"/>
    <property type="match status" value="1"/>
</dbReference>
<dbReference type="Gene3D" id="3.40.190.10">
    <property type="entry name" value="Periplasmic binding protein-like II"/>
    <property type="match status" value="2"/>
</dbReference>
<dbReference type="InterPro" id="IPR036779">
    <property type="entry name" value="LysM_dom_sf"/>
</dbReference>
<dbReference type="SMART" id="SM00257">
    <property type="entry name" value="LysM"/>
    <property type="match status" value="1"/>
</dbReference>
<proteinExistence type="predicted"/>
<dbReference type="Pfam" id="PF01476">
    <property type="entry name" value="LysM"/>
    <property type="match status" value="1"/>
</dbReference>
<evidence type="ECO:0000313" key="4">
    <source>
        <dbReference type="EMBL" id="GGC50246.1"/>
    </source>
</evidence>
<protein>
    <recommendedName>
        <fullName evidence="3">LysM domain-containing protein</fullName>
    </recommendedName>
</protein>
<evidence type="ECO:0000259" key="3">
    <source>
        <dbReference type="PROSITE" id="PS51782"/>
    </source>
</evidence>
<comment type="caution">
    <text evidence="4">The sequence shown here is derived from an EMBL/GenBank/DDBJ whole genome shotgun (WGS) entry which is preliminary data.</text>
</comment>
<evidence type="ECO:0000256" key="2">
    <source>
        <dbReference type="SAM" id="MobiDB-lite"/>
    </source>
</evidence>
<dbReference type="InterPro" id="IPR018392">
    <property type="entry name" value="LysM"/>
</dbReference>
<dbReference type="RefSeq" id="WP_115782149.1">
    <property type="nucleotide sequence ID" value="NZ_BMHL01000007.1"/>
</dbReference>